<dbReference type="AlphaFoldDB" id="A0A2T5LVH2"/>
<organism evidence="2 3">
    <name type="scientific">Aspergillus ochraceoroseus IBT 24754</name>
    <dbReference type="NCBI Taxonomy" id="1392256"/>
    <lineage>
        <taxon>Eukaryota</taxon>
        <taxon>Fungi</taxon>
        <taxon>Dikarya</taxon>
        <taxon>Ascomycota</taxon>
        <taxon>Pezizomycotina</taxon>
        <taxon>Eurotiomycetes</taxon>
        <taxon>Eurotiomycetidae</taxon>
        <taxon>Eurotiales</taxon>
        <taxon>Aspergillaceae</taxon>
        <taxon>Aspergillus</taxon>
        <taxon>Aspergillus subgen. Nidulantes</taxon>
    </lineage>
</organism>
<sequence>MTYCLRQWRLQHLEQTLSILDLRMGESQQHFTSLPEAGPHGELRPIRAPDMLSDDG</sequence>
<dbReference type="GeneID" id="63816921"/>
<evidence type="ECO:0000313" key="3">
    <source>
        <dbReference type="Proteomes" id="UP000244073"/>
    </source>
</evidence>
<dbReference type="EMBL" id="MSFN02000005">
    <property type="protein sequence ID" value="PTU20284.1"/>
    <property type="molecule type" value="Genomic_DNA"/>
</dbReference>
<name>A0A2T5LVH2_9EURO</name>
<comment type="caution">
    <text evidence="2">The sequence shown here is derived from an EMBL/GenBank/DDBJ whole genome shotgun (WGS) entry which is preliminary data.</text>
</comment>
<dbReference type="RefSeq" id="XP_040751676.1">
    <property type="nucleotide sequence ID" value="XM_040900039.1"/>
</dbReference>
<accession>A0A2T5LVH2</accession>
<proteinExistence type="predicted"/>
<reference evidence="2 3" key="1">
    <citation type="journal article" date="2018" name="Proc. Natl. Acad. Sci. U.S.A.">
        <title>Linking secondary metabolites to gene clusters through genome sequencing of six diverse Aspergillus species.</title>
        <authorList>
            <person name="Kaerboelling I."/>
            <person name="Vesth T.C."/>
            <person name="Frisvad J.C."/>
            <person name="Nybo J.L."/>
            <person name="Theobald S."/>
            <person name="Kuo A."/>
            <person name="Bowyer P."/>
            <person name="Matsuda Y."/>
            <person name="Mondo S."/>
            <person name="Lyhne E.K."/>
            <person name="Kogle M.E."/>
            <person name="Clum A."/>
            <person name="Lipzen A."/>
            <person name="Salamov A."/>
            <person name="Ngan C.Y."/>
            <person name="Daum C."/>
            <person name="Chiniquy J."/>
            <person name="Barry K."/>
            <person name="LaButti K."/>
            <person name="Haridas S."/>
            <person name="Simmons B.A."/>
            <person name="Magnuson J.K."/>
            <person name="Mortensen U.H."/>
            <person name="Larsen T.O."/>
            <person name="Grigoriev I.V."/>
            <person name="Baker S.E."/>
            <person name="Andersen M.R."/>
        </authorList>
    </citation>
    <scope>NUCLEOTIDE SEQUENCE [LARGE SCALE GENOMIC DNA]</scope>
    <source>
        <strain evidence="2 3">IBT 24754</strain>
    </source>
</reference>
<gene>
    <name evidence="2" type="ORF">P175DRAFT_0533279</name>
</gene>
<protein>
    <submittedName>
        <fullName evidence="2">Uncharacterized protein</fullName>
    </submittedName>
</protein>
<dbReference type="Proteomes" id="UP000244073">
    <property type="component" value="Unassembled WGS sequence"/>
</dbReference>
<feature type="region of interest" description="Disordered" evidence="1">
    <location>
        <begin position="28"/>
        <end position="56"/>
    </location>
</feature>
<dbReference type="VEuPathDB" id="FungiDB:P175DRAFT_0533279"/>
<evidence type="ECO:0000313" key="2">
    <source>
        <dbReference type="EMBL" id="PTU20284.1"/>
    </source>
</evidence>
<evidence type="ECO:0000256" key="1">
    <source>
        <dbReference type="SAM" id="MobiDB-lite"/>
    </source>
</evidence>